<name>A0A3A1TXF2_9MICO</name>
<dbReference type="Proteomes" id="UP000265742">
    <property type="component" value="Unassembled WGS sequence"/>
</dbReference>
<dbReference type="EMBL" id="QXTG01000002">
    <property type="protein sequence ID" value="RIX28288.1"/>
    <property type="molecule type" value="Genomic_DNA"/>
</dbReference>
<dbReference type="InterPro" id="IPR038555">
    <property type="entry name" value="Zincin_1_sf"/>
</dbReference>
<dbReference type="RefSeq" id="WP_119482598.1">
    <property type="nucleotide sequence ID" value="NZ_QXTG01000002.1"/>
</dbReference>
<dbReference type="InterPro" id="IPR010428">
    <property type="entry name" value="Zincin_1"/>
</dbReference>
<proteinExistence type="predicted"/>
<reference evidence="2" key="1">
    <citation type="submission" date="2018-09" db="EMBL/GenBank/DDBJ databases">
        <authorList>
            <person name="Kim I."/>
        </authorList>
    </citation>
    <scope>NUCLEOTIDE SEQUENCE [LARGE SCALE GENOMIC DNA]</scope>
    <source>
        <strain evidence="2">DD4a</strain>
    </source>
</reference>
<sequence>MPVQLPADEFERLVEAELDALPADMLEGLENIAFVIEDEPDDDEDLFGRYEGVDLTQRGQYGFGELPDRIVLFRLPHLDAAESLQELRDEVRTTLVHEIGHFYGLDDDRLHELGWA</sequence>
<comment type="caution">
    <text evidence="1">The sequence shown here is derived from an EMBL/GenBank/DDBJ whole genome shotgun (WGS) entry which is preliminary data.</text>
</comment>
<evidence type="ECO:0000313" key="1">
    <source>
        <dbReference type="EMBL" id="RIX28288.1"/>
    </source>
</evidence>
<evidence type="ECO:0000313" key="2">
    <source>
        <dbReference type="Proteomes" id="UP000265742"/>
    </source>
</evidence>
<dbReference type="Pfam" id="PF06262">
    <property type="entry name" value="Zincin_1"/>
    <property type="match status" value="1"/>
</dbReference>
<protein>
    <submittedName>
        <fullName evidence="1">Metallopeptidase family protein</fullName>
    </submittedName>
</protein>
<dbReference type="OrthoDB" id="9806895at2"/>
<keyword evidence="2" id="KW-1185">Reference proteome</keyword>
<organism evidence="1 2">
    <name type="scientific">Amnibacterium setariae</name>
    <dbReference type="NCBI Taxonomy" id="2306585"/>
    <lineage>
        <taxon>Bacteria</taxon>
        <taxon>Bacillati</taxon>
        <taxon>Actinomycetota</taxon>
        <taxon>Actinomycetes</taxon>
        <taxon>Micrococcales</taxon>
        <taxon>Microbacteriaceae</taxon>
        <taxon>Amnibacterium</taxon>
    </lineage>
</organism>
<gene>
    <name evidence="1" type="ORF">D1781_12605</name>
</gene>
<dbReference type="AlphaFoldDB" id="A0A3A1TXF2"/>
<accession>A0A3A1TXF2</accession>
<dbReference type="Gene3D" id="3.30.2010.20">
    <property type="match status" value="1"/>
</dbReference>
<dbReference type="SUPFAM" id="SSF55486">
    <property type="entry name" value="Metalloproteases ('zincins'), catalytic domain"/>
    <property type="match status" value="1"/>
</dbReference>
<dbReference type="CDD" id="cd12952">
    <property type="entry name" value="MMP_ACEL2062"/>
    <property type="match status" value="1"/>
</dbReference>